<dbReference type="InterPro" id="IPR036390">
    <property type="entry name" value="WH_DNA-bd_sf"/>
</dbReference>
<dbReference type="EMBL" id="JAUSVO010000004">
    <property type="protein sequence ID" value="MDQ0438528.1"/>
    <property type="molecule type" value="Genomic_DNA"/>
</dbReference>
<name>A0ABU0H889_9HYPH</name>
<dbReference type="SUPFAM" id="SSF46785">
    <property type="entry name" value="Winged helix' DNA-binding domain"/>
    <property type="match status" value="1"/>
</dbReference>
<sequence length="112" mass="12623">MLNQSAVLDQVFHALADPTRRTIVERLTRGPVSVSALAEPLSMSLPAVLQHLQVLEASGLVRSEKVGRVRTCRIEPETLKTVEDWVAERRAVWETRFDRLAAFLAEEEDQSK</sequence>
<dbReference type="Gene3D" id="1.10.10.10">
    <property type="entry name" value="Winged helix-like DNA-binding domain superfamily/Winged helix DNA-binding domain"/>
    <property type="match status" value="1"/>
</dbReference>
<dbReference type="PANTHER" id="PTHR38600:SF2">
    <property type="entry name" value="SLL0088 PROTEIN"/>
    <property type="match status" value="1"/>
</dbReference>
<dbReference type="CDD" id="cd00090">
    <property type="entry name" value="HTH_ARSR"/>
    <property type="match status" value="1"/>
</dbReference>
<dbReference type="GO" id="GO:0003677">
    <property type="term" value="F:DNA binding"/>
    <property type="evidence" value="ECO:0007669"/>
    <property type="project" value="UniProtKB-KW"/>
</dbReference>
<dbReference type="InterPro" id="IPR001845">
    <property type="entry name" value="HTH_ArsR_DNA-bd_dom"/>
</dbReference>
<dbReference type="SMART" id="SM00418">
    <property type="entry name" value="HTH_ARSR"/>
    <property type="match status" value="1"/>
</dbReference>
<reference evidence="2 3" key="1">
    <citation type="submission" date="2023-07" db="EMBL/GenBank/DDBJ databases">
        <title>Genomic Encyclopedia of Type Strains, Phase IV (KMG-IV): sequencing the most valuable type-strain genomes for metagenomic binning, comparative biology and taxonomic classification.</title>
        <authorList>
            <person name="Goeker M."/>
        </authorList>
    </citation>
    <scope>NUCLEOTIDE SEQUENCE [LARGE SCALE GENOMIC DNA]</scope>
    <source>
        <strain evidence="2 3">B6-8</strain>
    </source>
</reference>
<dbReference type="PROSITE" id="PS50987">
    <property type="entry name" value="HTH_ARSR_2"/>
    <property type="match status" value="1"/>
</dbReference>
<keyword evidence="3" id="KW-1185">Reference proteome</keyword>
<dbReference type="NCBIfam" id="NF033788">
    <property type="entry name" value="HTH_metalloreg"/>
    <property type="match status" value="1"/>
</dbReference>
<dbReference type="PANTHER" id="PTHR38600">
    <property type="entry name" value="TRANSCRIPTIONAL REGULATORY PROTEIN"/>
    <property type="match status" value="1"/>
</dbReference>
<evidence type="ECO:0000259" key="1">
    <source>
        <dbReference type="PROSITE" id="PS50987"/>
    </source>
</evidence>
<dbReference type="InterPro" id="IPR036388">
    <property type="entry name" value="WH-like_DNA-bd_sf"/>
</dbReference>
<proteinExistence type="predicted"/>
<dbReference type="RefSeq" id="WP_266349439.1">
    <property type="nucleotide sequence ID" value="NZ_JAPKNG010000004.1"/>
</dbReference>
<protein>
    <submittedName>
        <fullName evidence="2">DNA-binding transcriptional ArsR family regulator</fullName>
    </submittedName>
</protein>
<comment type="caution">
    <text evidence="2">The sequence shown here is derived from an EMBL/GenBank/DDBJ whole genome shotgun (WGS) entry which is preliminary data.</text>
</comment>
<dbReference type="Proteomes" id="UP001241603">
    <property type="component" value="Unassembled WGS sequence"/>
</dbReference>
<organism evidence="2 3">
    <name type="scientific">Kaistia dalseonensis</name>
    <dbReference type="NCBI Taxonomy" id="410840"/>
    <lineage>
        <taxon>Bacteria</taxon>
        <taxon>Pseudomonadati</taxon>
        <taxon>Pseudomonadota</taxon>
        <taxon>Alphaproteobacteria</taxon>
        <taxon>Hyphomicrobiales</taxon>
        <taxon>Kaistiaceae</taxon>
        <taxon>Kaistia</taxon>
    </lineage>
</organism>
<gene>
    <name evidence="2" type="ORF">QO014_002923</name>
</gene>
<feature type="domain" description="HTH arsR-type" evidence="1">
    <location>
        <begin position="1"/>
        <end position="94"/>
    </location>
</feature>
<evidence type="ECO:0000313" key="3">
    <source>
        <dbReference type="Proteomes" id="UP001241603"/>
    </source>
</evidence>
<accession>A0ABU0H889</accession>
<keyword evidence="2" id="KW-0238">DNA-binding</keyword>
<dbReference type="PRINTS" id="PR00778">
    <property type="entry name" value="HTHARSR"/>
</dbReference>
<evidence type="ECO:0000313" key="2">
    <source>
        <dbReference type="EMBL" id="MDQ0438528.1"/>
    </source>
</evidence>
<dbReference type="InterPro" id="IPR011991">
    <property type="entry name" value="ArsR-like_HTH"/>
</dbReference>
<dbReference type="Pfam" id="PF12840">
    <property type="entry name" value="HTH_20"/>
    <property type="match status" value="1"/>
</dbReference>